<dbReference type="EMBL" id="JAAXPM010000002">
    <property type="protein sequence ID" value="NKY66622.1"/>
    <property type="molecule type" value="Genomic_DNA"/>
</dbReference>
<name>A0A4Y4G7H9_WEIHE</name>
<dbReference type="RefSeq" id="WP_074427405.1">
    <property type="nucleotide sequence ID" value="NZ_BJEG01000005.1"/>
</dbReference>
<evidence type="ECO:0000313" key="3">
    <source>
        <dbReference type="EMBL" id="SCB94434.1"/>
    </source>
</evidence>
<accession>A0A4Y4G7H9</accession>
<dbReference type="GO" id="GO:0047474">
    <property type="term" value="F:long-chain fatty acid--protein ligase activity"/>
    <property type="evidence" value="ECO:0007669"/>
    <property type="project" value="InterPro"/>
</dbReference>
<keyword evidence="4" id="KW-1185">Reference proteome</keyword>
<sequence length="372" mass="42890">MADIKEALQQKILAFITQTEMTENEKNQKFNELAMTIFNYQFKYNQPYREYAKLKRKTPLTINQWQYFPLIPIQAYKYLQLTTTNPSEAADVFLSSGTTNPTQKSHHYLSNLLVWEQSMISGFKKYVLPNQDKITIFALFPDQLENPNSSLSRYVSTAIKNFGTQNSHVFFRNNQMDYDHLITALEQANSNNEPILLLGASFSYVHLLNHLKQLHKTFSLSNDSIIFDTGGFKGKSEAVSMIDLYTNLMTLFGVKRQQIINMYGMTEISSQCYDRNILDAYQEQQIYYTKKTPHWVNIQILNPETLMPVKIGERGLIAYYDLANWDSCLAILTEDMAVQDTTGFTLLGRIKGSEAKGCSIAMDELLNRREIK</sequence>
<evidence type="ECO:0000313" key="4">
    <source>
        <dbReference type="Proteomes" id="UP000182448"/>
    </source>
</evidence>
<proteinExistence type="predicted"/>
<dbReference type="InterPro" id="IPR007534">
    <property type="entry name" value="LuxE"/>
</dbReference>
<dbReference type="OrthoDB" id="182577at2"/>
<dbReference type="Pfam" id="PF04443">
    <property type="entry name" value="LuxE"/>
    <property type="match status" value="1"/>
</dbReference>
<protein>
    <submittedName>
        <fullName evidence="2">Acyl-CoA synthetase</fullName>
    </submittedName>
    <submittedName>
        <fullName evidence="3">Acyl-protein synthetase, LuxE</fullName>
    </submittedName>
</protein>
<evidence type="ECO:0000259" key="1">
    <source>
        <dbReference type="Pfam" id="PF04443"/>
    </source>
</evidence>
<gene>
    <name evidence="3" type="ORF">GA0061075_10799</name>
    <name evidence="2" type="ORF">HF960_02800</name>
</gene>
<dbReference type="GO" id="GO:0008218">
    <property type="term" value="P:bioluminescence"/>
    <property type="evidence" value="ECO:0007669"/>
    <property type="project" value="InterPro"/>
</dbReference>
<dbReference type="InterPro" id="IPR042099">
    <property type="entry name" value="ANL_N_sf"/>
</dbReference>
<reference evidence="2 5" key="2">
    <citation type="submission" date="2020-04" db="EMBL/GenBank/DDBJ databases">
        <title>MicrobeNet Type strains.</title>
        <authorList>
            <person name="Nicholson A.C."/>
        </authorList>
    </citation>
    <scope>NUCLEOTIDE SEQUENCE [LARGE SCALE GENOMIC DNA]</scope>
    <source>
        <strain evidence="2 5">CCUG 33494</strain>
    </source>
</reference>
<dbReference type="Gene3D" id="3.40.50.12780">
    <property type="entry name" value="N-terminal domain of ligase-like"/>
    <property type="match status" value="1"/>
</dbReference>
<evidence type="ECO:0000313" key="5">
    <source>
        <dbReference type="Proteomes" id="UP000585749"/>
    </source>
</evidence>
<comment type="caution">
    <text evidence="2">The sequence shown here is derived from an EMBL/GenBank/DDBJ whole genome shotgun (WGS) entry which is preliminary data.</text>
</comment>
<dbReference type="Proteomes" id="UP000585749">
    <property type="component" value="Unassembled WGS sequence"/>
</dbReference>
<feature type="domain" description="Acyl-protein synthetase LuxE" evidence="1">
    <location>
        <begin position="20"/>
        <end position="366"/>
    </location>
</feature>
<dbReference type="EMBL" id="FMAW01000007">
    <property type="protein sequence ID" value="SCB94434.1"/>
    <property type="molecule type" value="Genomic_DNA"/>
</dbReference>
<dbReference type="Proteomes" id="UP000182448">
    <property type="component" value="Unassembled WGS sequence"/>
</dbReference>
<dbReference type="SUPFAM" id="SSF56801">
    <property type="entry name" value="Acetyl-CoA synthetase-like"/>
    <property type="match status" value="1"/>
</dbReference>
<dbReference type="AlphaFoldDB" id="A0A4Y4G7H9"/>
<reference evidence="3 4" key="1">
    <citation type="submission" date="2016-08" db="EMBL/GenBank/DDBJ databases">
        <authorList>
            <person name="Varghese N."/>
            <person name="Submissions Spin"/>
        </authorList>
    </citation>
    <scope>NUCLEOTIDE SEQUENCE [LARGE SCALE GENOMIC DNA]</scope>
    <source>
        <strain evidence="3 4">R-53116</strain>
    </source>
</reference>
<organism evidence="2 5">
    <name type="scientific">Weissella hellenica</name>
    <dbReference type="NCBI Taxonomy" id="46256"/>
    <lineage>
        <taxon>Bacteria</taxon>
        <taxon>Bacillati</taxon>
        <taxon>Bacillota</taxon>
        <taxon>Bacilli</taxon>
        <taxon>Lactobacillales</taxon>
        <taxon>Lactobacillaceae</taxon>
        <taxon>Weissella</taxon>
    </lineage>
</organism>
<evidence type="ECO:0000313" key="2">
    <source>
        <dbReference type="EMBL" id="NKY66622.1"/>
    </source>
</evidence>